<evidence type="ECO:0000313" key="1">
    <source>
        <dbReference type="EMBL" id="GIM69079.1"/>
    </source>
</evidence>
<dbReference type="EMBL" id="BOQP01000006">
    <property type="protein sequence ID" value="GIM69079.1"/>
    <property type="molecule type" value="Genomic_DNA"/>
</dbReference>
<dbReference type="RefSeq" id="WP_212996309.1">
    <property type="nucleotide sequence ID" value="NZ_BAAATW010000001.1"/>
</dbReference>
<organism evidence="1 2">
    <name type="scientific">Winogradskya consettensis</name>
    <dbReference type="NCBI Taxonomy" id="113560"/>
    <lineage>
        <taxon>Bacteria</taxon>
        <taxon>Bacillati</taxon>
        <taxon>Actinomycetota</taxon>
        <taxon>Actinomycetes</taxon>
        <taxon>Micromonosporales</taxon>
        <taxon>Micromonosporaceae</taxon>
        <taxon>Winogradskya</taxon>
    </lineage>
</organism>
<protein>
    <submittedName>
        <fullName evidence="1">Uncharacterized protein</fullName>
    </submittedName>
</protein>
<dbReference type="SUPFAM" id="SSF50998">
    <property type="entry name" value="Quinoprotein alcohol dehydrogenase-like"/>
    <property type="match status" value="1"/>
</dbReference>
<name>A0A919SDK6_9ACTN</name>
<accession>A0A919SDK6</accession>
<gene>
    <name evidence="1" type="ORF">Aco04nite_13620</name>
</gene>
<dbReference type="AlphaFoldDB" id="A0A919SDK6"/>
<dbReference type="InterPro" id="IPR011047">
    <property type="entry name" value="Quinoprotein_ADH-like_sf"/>
</dbReference>
<dbReference type="Proteomes" id="UP000680865">
    <property type="component" value="Unassembled WGS sequence"/>
</dbReference>
<reference evidence="1" key="1">
    <citation type="submission" date="2021-03" db="EMBL/GenBank/DDBJ databases">
        <title>Whole genome shotgun sequence of Actinoplanes consettensis NBRC 14913.</title>
        <authorList>
            <person name="Komaki H."/>
            <person name="Tamura T."/>
        </authorList>
    </citation>
    <scope>NUCLEOTIDE SEQUENCE</scope>
    <source>
        <strain evidence="1">NBRC 14913</strain>
    </source>
</reference>
<sequence length="326" mass="35644">MRPLLIAEAPLAVPRWVTPLAGGRWLAHHPKDRSATVLDAGLRLVTRIDLPVTAQQCRVSVNERHLAAITHDELVVCDLSGTTLWRLRHTIETGGLPNEPNCHLDIQGTLWVYLPDGDDLVAYDAATGEEIDRARLKSSVGAAYFHPHPDRKRLGFHVAMGQDTPLNHLAWLADGRIQGRSLPGGFLGGLTSDGDRYLALPHDDVPEISIRDLATGAIMAACDPAEVAGDSGYRLMEAAALVSDDFVLVAVSTDDWGDDFEEHLLLATRNLRRQAGVDYGIDMAQNAITATDGRGRWLTGGRDATVRLWQLPDRVTDEVPGQLDLW</sequence>
<keyword evidence="2" id="KW-1185">Reference proteome</keyword>
<evidence type="ECO:0000313" key="2">
    <source>
        <dbReference type="Proteomes" id="UP000680865"/>
    </source>
</evidence>
<comment type="caution">
    <text evidence="1">The sequence shown here is derived from an EMBL/GenBank/DDBJ whole genome shotgun (WGS) entry which is preliminary data.</text>
</comment>
<proteinExistence type="predicted"/>